<dbReference type="AlphaFoldDB" id="A0A099NRL2"/>
<organism evidence="2 3">
    <name type="scientific">Pichia kudriavzevii</name>
    <name type="common">Yeast</name>
    <name type="synonym">Issatchenkia orientalis</name>
    <dbReference type="NCBI Taxonomy" id="4909"/>
    <lineage>
        <taxon>Eukaryota</taxon>
        <taxon>Fungi</taxon>
        <taxon>Dikarya</taxon>
        <taxon>Ascomycota</taxon>
        <taxon>Saccharomycotina</taxon>
        <taxon>Pichiomycetes</taxon>
        <taxon>Pichiales</taxon>
        <taxon>Pichiaceae</taxon>
        <taxon>Pichia</taxon>
    </lineage>
</organism>
<dbReference type="InterPro" id="IPR038437">
    <property type="entry name" value="GINS_Psf3_sf"/>
</dbReference>
<dbReference type="SUPFAM" id="SSF160059">
    <property type="entry name" value="PriA/YqbF domain"/>
    <property type="match status" value="1"/>
</dbReference>
<sequence>MIYDDLDEILAESQKFTGTFQIEVENVGFLMNSHESSKITPRRG</sequence>
<reference evidence="3" key="1">
    <citation type="journal article" date="2014" name="Microb. Cell Fact.">
        <title>Exploiting Issatchenkia orientalis SD108 for succinic acid production.</title>
        <authorList>
            <person name="Xiao H."/>
            <person name="Shao Z."/>
            <person name="Jiang Y."/>
            <person name="Dole S."/>
            <person name="Zhao H."/>
        </authorList>
    </citation>
    <scope>NUCLEOTIDE SEQUENCE [LARGE SCALE GENOMIC DNA]</scope>
    <source>
        <strain evidence="3">SD108</strain>
    </source>
</reference>
<name>A0A099NRL2_PICKU</name>
<dbReference type="HOGENOM" id="CLU_3224711_0_0_1"/>
<feature type="domain" description="DNA replication complex GINS protein PSF3 N-terminal" evidence="1">
    <location>
        <begin position="5"/>
        <end position="39"/>
    </location>
</feature>
<evidence type="ECO:0000259" key="1">
    <source>
        <dbReference type="Pfam" id="PF22466"/>
    </source>
</evidence>
<dbReference type="EMBL" id="JQFK01000862">
    <property type="protein sequence ID" value="KGK35210.1"/>
    <property type="molecule type" value="Genomic_DNA"/>
</dbReference>
<dbReference type="Proteomes" id="UP000029867">
    <property type="component" value="Unassembled WGS sequence"/>
</dbReference>
<dbReference type="Gene3D" id="1.20.58.2050">
    <property type="match status" value="1"/>
</dbReference>
<protein>
    <recommendedName>
        <fullName evidence="1">DNA replication complex GINS protein PSF3 N-terminal domain-containing protein</fullName>
    </recommendedName>
</protein>
<proteinExistence type="predicted"/>
<gene>
    <name evidence="2" type="ORF">JL09_g5640</name>
</gene>
<dbReference type="VEuPathDB" id="FungiDB:C5L36_0C06170"/>
<comment type="caution">
    <text evidence="2">The sequence shown here is derived from an EMBL/GenBank/DDBJ whole genome shotgun (WGS) entry which is preliminary data.</text>
</comment>
<evidence type="ECO:0000313" key="3">
    <source>
        <dbReference type="Proteomes" id="UP000029867"/>
    </source>
</evidence>
<evidence type="ECO:0000313" key="2">
    <source>
        <dbReference type="EMBL" id="KGK35210.1"/>
    </source>
</evidence>
<dbReference type="Pfam" id="PF22466">
    <property type="entry name" value="PSF3_N"/>
    <property type="match status" value="1"/>
</dbReference>
<accession>A0A099NRL2</accession>
<dbReference type="InterPro" id="IPR055221">
    <property type="entry name" value="PSF3_N"/>
</dbReference>